<dbReference type="Gene3D" id="3.30.420.10">
    <property type="entry name" value="Ribonuclease H-like superfamily/Ribonuclease H"/>
    <property type="match status" value="1"/>
</dbReference>
<dbReference type="AlphaFoldDB" id="A0A9Q3DGM1"/>
<accession>A0A9Q3DGM1</accession>
<keyword evidence="3" id="KW-1185">Reference proteome</keyword>
<dbReference type="InterPro" id="IPR041588">
    <property type="entry name" value="Integrase_H2C2"/>
</dbReference>
<comment type="caution">
    <text evidence="2">The sequence shown here is derived from an EMBL/GenBank/DDBJ whole genome shotgun (WGS) entry which is preliminary data.</text>
</comment>
<dbReference type="GO" id="GO:0003676">
    <property type="term" value="F:nucleic acid binding"/>
    <property type="evidence" value="ECO:0007669"/>
    <property type="project" value="InterPro"/>
</dbReference>
<gene>
    <name evidence="2" type="ORF">O181_041397</name>
</gene>
<dbReference type="EMBL" id="AVOT02016456">
    <property type="protein sequence ID" value="MBW0501682.1"/>
    <property type="molecule type" value="Genomic_DNA"/>
</dbReference>
<reference evidence="2" key="1">
    <citation type="submission" date="2021-03" db="EMBL/GenBank/DDBJ databases">
        <title>Draft genome sequence of rust myrtle Austropuccinia psidii MF-1, a brazilian biotype.</title>
        <authorList>
            <person name="Quecine M.C."/>
            <person name="Pachon D.M.R."/>
            <person name="Bonatelli M.L."/>
            <person name="Correr F.H."/>
            <person name="Franceschini L.M."/>
            <person name="Leite T.F."/>
            <person name="Margarido G.R.A."/>
            <person name="Almeida C.A."/>
            <person name="Ferrarezi J.A."/>
            <person name="Labate C.A."/>
        </authorList>
    </citation>
    <scope>NUCLEOTIDE SEQUENCE</scope>
    <source>
        <strain evidence="2">MF-1</strain>
    </source>
</reference>
<evidence type="ECO:0000313" key="2">
    <source>
        <dbReference type="EMBL" id="MBW0501682.1"/>
    </source>
</evidence>
<sequence>MQYIAYQYHDSIYSGNLSEYIKLEKVTNCAWWPSWRKETIEYSHTCDRCQKANWITGKKIGIMIHIQEAKSSWEFVHMDWVTELPPSGYIIYNSFLIIVDRYSRTTIFLPFHKDDTSMDATLLLWSRVISHAG</sequence>
<dbReference type="SUPFAM" id="SSF53098">
    <property type="entry name" value="Ribonuclease H-like"/>
    <property type="match status" value="1"/>
</dbReference>
<dbReference type="Gene3D" id="1.10.340.70">
    <property type="match status" value="1"/>
</dbReference>
<evidence type="ECO:0000313" key="3">
    <source>
        <dbReference type="Proteomes" id="UP000765509"/>
    </source>
</evidence>
<feature type="domain" description="Integrase zinc-binding" evidence="1">
    <location>
        <begin position="4"/>
        <end position="53"/>
    </location>
</feature>
<protein>
    <recommendedName>
        <fullName evidence="1">Integrase zinc-binding domain-containing protein</fullName>
    </recommendedName>
</protein>
<evidence type="ECO:0000259" key="1">
    <source>
        <dbReference type="Pfam" id="PF17921"/>
    </source>
</evidence>
<dbReference type="InterPro" id="IPR012337">
    <property type="entry name" value="RNaseH-like_sf"/>
</dbReference>
<dbReference type="Pfam" id="PF17921">
    <property type="entry name" value="Integrase_H2C2"/>
    <property type="match status" value="1"/>
</dbReference>
<dbReference type="OrthoDB" id="3158924at2759"/>
<organism evidence="2 3">
    <name type="scientific">Austropuccinia psidii MF-1</name>
    <dbReference type="NCBI Taxonomy" id="1389203"/>
    <lineage>
        <taxon>Eukaryota</taxon>
        <taxon>Fungi</taxon>
        <taxon>Dikarya</taxon>
        <taxon>Basidiomycota</taxon>
        <taxon>Pucciniomycotina</taxon>
        <taxon>Pucciniomycetes</taxon>
        <taxon>Pucciniales</taxon>
        <taxon>Sphaerophragmiaceae</taxon>
        <taxon>Austropuccinia</taxon>
    </lineage>
</organism>
<dbReference type="Proteomes" id="UP000765509">
    <property type="component" value="Unassembled WGS sequence"/>
</dbReference>
<name>A0A9Q3DGM1_9BASI</name>
<proteinExistence type="predicted"/>
<dbReference type="InterPro" id="IPR036397">
    <property type="entry name" value="RNaseH_sf"/>
</dbReference>